<dbReference type="Proteomes" id="UP000014570">
    <property type="component" value="Unassembled WGS sequence"/>
</dbReference>
<sequence>MKYFFIGNVSPQIFYLNSRPPGSSFFGLKVTISGMNSQNILHSEIFQFLLWNLSQVWELRDYYELTEDYDDFF</sequence>
<evidence type="ECO:0000313" key="2">
    <source>
        <dbReference type="Proteomes" id="UP000014570"/>
    </source>
</evidence>
<gene>
    <name evidence="1" type="ORF">LEP1GSC103_2985</name>
</gene>
<accession>A0AAV3JBW5</accession>
<name>A0AAV3JBW5_LEPBO</name>
<organism evidence="1 2">
    <name type="scientific">Leptospira borgpetersenii serovar Javanica str. UI 09931</name>
    <dbReference type="NCBI Taxonomy" id="1049767"/>
    <lineage>
        <taxon>Bacteria</taxon>
        <taxon>Pseudomonadati</taxon>
        <taxon>Spirochaetota</taxon>
        <taxon>Spirochaetia</taxon>
        <taxon>Leptospirales</taxon>
        <taxon>Leptospiraceae</taxon>
        <taxon>Leptospira</taxon>
    </lineage>
</organism>
<evidence type="ECO:0000313" key="1">
    <source>
        <dbReference type="EMBL" id="EPG58236.1"/>
    </source>
</evidence>
<proteinExistence type="predicted"/>
<reference evidence="1 2" key="1">
    <citation type="submission" date="2013-04" db="EMBL/GenBank/DDBJ databases">
        <authorList>
            <person name="Harkins D.M."/>
            <person name="Durkin A.S."/>
            <person name="Brinkac L.M."/>
            <person name="Haft D.H."/>
            <person name="Selengut J.D."/>
            <person name="Sanka R."/>
            <person name="DePew J."/>
            <person name="Purushe J."/>
            <person name="Chanthongthip A."/>
            <person name="Lattana O."/>
            <person name="Phetsouvanh R."/>
            <person name="Newton P.N."/>
            <person name="Vinetz J.M."/>
            <person name="Sutton G.G."/>
            <person name="Nierman W.C."/>
            <person name="Fouts D.E."/>
        </authorList>
    </citation>
    <scope>NUCLEOTIDE SEQUENCE [LARGE SCALE GENOMIC DNA]</scope>
    <source>
        <strain evidence="1 2">UI 09931</strain>
    </source>
</reference>
<dbReference type="EMBL" id="AHNP02000007">
    <property type="protein sequence ID" value="EPG58236.1"/>
    <property type="molecule type" value="Genomic_DNA"/>
</dbReference>
<protein>
    <submittedName>
        <fullName evidence="1">Uncharacterized protein</fullName>
    </submittedName>
</protein>
<dbReference type="AlphaFoldDB" id="A0AAV3JBW5"/>
<comment type="caution">
    <text evidence="1">The sequence shown here is derived from an EMBL/GenBank/DDBJ whole genome shotgun (WGS) entry which is preliminary data.</text>
</comment>